<comment type="caution">
    <text evidence="2">The sequence shown here is derived from an EMBL/GenBank/DDBJ whole genome shotgun (WGS) entry which is preliminary data.</text>
</comment>
<feature type="region of interest" description="Disordered" evidence="1">
    <location>
        <begin position="58"/>
        <end position="84"/>
    </location>
</feature>
<evidence type="ECO:0000313" key="3">
    <source>
        <dbReference type="Proteomes" id="UP000734854"/>
    </source>
</evidence>
<dbReference type="EMBL" id="JACMSC010000009">
    <property type="protein sequence ID" value="KAG6507214.1"/>
    <property type="molecule type" value="Genomic_DNA"/>
</dbReference>
<dbReference type="Proteomes" id="UP000734854">
    <property type="component" value="Unassembled WGS sequence"/>
</dbReference>
<sequence>MTVSGCSSSAVAGVKWSFIRSLPSLPTRGPPPFLLLPRSTNSLVRHRFLFTVVARDSNPQQQQAAAEARDQRLRPTFHAWDSGP</sequence>
<accession>A0A8J5L1C8</accession>
<evidence type="ECO:0000256" key="1">
    <source>
        <dbReference type="SAM" id="MobiDB-lite"/>
    </source>
</evidence>
<name>A0A8J5L1C8_ZINOF</name>
<keyword evidence="3" id="KW-1185">Reference proteome</keyword>
<gene>
    <name evidence="2" type="ORF">ZIOFF_032555</name>
</gene>
<proteinExistence type="predicted"/>
<dbReference type="AlphaFoldDB" id="A0A8J5L1C8"/>
<reference evidence="2 3" key="1">
    <citation type="submission" date="2020-08" db="EMBL/GenBank/DDBJ databases">
        <title>Plant Genome Project.</title>
        <authorList>
            <person name="Zhang R.-G."/>
        </authorList>
    </citation>
    <scope>NUCLEOTIDE SEQUENCE [LARGE SCALE GENOMIC DNA]</scope>
    <source>
        <tissue evidence="2">Rhizome</tissue>
    </source>
</reference>
<organism evidence="2 3">
    <name type="scientific">Zingiber officinale</name>
    <name type="common">Ginger</name>
    <name type="synonym">Amomum zingiber</name>
    <dbReference type="NCBI Taxonomy" id="94328"/>
    <lineage>
        <taxon>Eukaryota</taxon>
        <taxon>Viridiplantae</taxon>
        <taxon>Streptophyta</taxon>
        <taxon>Embryophyta</taxon>
        <taxon>Tracheophyta</taxon>
        <taxon>Spermatophyta</taxon>
        <taxon>Magnoliopsida</taxon>
        <taxon>Liliopsida</taxon>
        <taxon>Zingiberales</taxon>
        <taxon>Zingiberaceae</taxon>
        <taxon>Zingiber</taxon>
    </lineage>
</organism>
<evidence type="ECO:0000313" key="2">
    <source>
        <dbReference type="EMBL" id="KAG6507214.1"/>
    </source>
</evidence>
<protein>
    <submittedName>
        <fullName evidence="2">Uncharacterized protein</fullName>
    </submittedName>
</protein>